<evidence type="ECO:0000259" key="2">
    <source>
        <dbReference type="Pfam" id="PF12697"/>
    </source>
</evidence>
<keyword evidence="1" id="KW-0378">Hydrolase</keyword>
<evidence type="ECO:0000313" key="3">
    <source>
        <dbReference type="EMBL" id="SOH95221.1"/>
    </source>
</evidence>
<proteinExistence type="predicted"/>
<organism evidence="3 4">
    <name type="scientific">Pontivivens marinum</name>
    <dbReference type="NCBI Taxonomy" id="1690039"/>
    <lineage>
        <taxon>Bacteria</taxon>
        <taxon>Pseudomonadati</taxon>
        <taxon>Pseudomonadota</taxon>
        <taxon>Alphaproteobacteria</taxon>
        <taxon>Rhodobacterales</taxon>
        <taxon>Paracoccaceae</taxon>
        <taxon>Pontivivens</taxon>
    </lineage>
</organism>
<dbReference type="EMBL" id="OCTN01000008">
    <property type="protein sequence ID" value="SOH95221.1"/>
    <property type="molecule type" value="Genomic_DNA"/>
</dbReference>
<dbReference type="AlphaFoldDB" id="A0A2C9CUN0"/>
<reference evidence="4" key="1">
    <citation type="submission" date="2017-09" db="EMBL/GenBank/DDBJ databases">
        <authorList>
            <person name="Varghese N."/>
            <person name="Submissions S."/>
        </authorList>
    </citation>
    <scope>NUCLEOTIDE SEQUENCE [LARGE SCALE GENOMIC DNA]</scope>
    <source>
        <strain evidence="4">C7</strain>
    </source>
</reference>
<dbReference type="InterPro" id="IPR000073">
    <property type="entry name" value="AB_hydrolase_1"/>
</dbReference>
<dbReference type="GO" id="GO:0016787">
    <property type="term" value="F:hydrolase activity"/>
    <property type="evidence" value="ECO:0007669"/>
    <property type="project" value="UniProtKB-KW"/>
</dbReference>
<dbReference type="Proteomes" id="UP000220034">
    <property type="component" value="Unassembled WGS sequence"/>
</dbReference>
<accession>A0A2C9CUN0</accession>
<dbReference type="GO" id="GO:0016020">
    <property type="term" value="C:membrane"/>
    <property type="evidence" value="ECO:0007669"/>
    <property type="project" value="TreeGrafter"/>
</dbReference>
<protein>
    <submittedName>
        <fullName evidence="3">3-oxoadipate enol-lactonase</fullName>
    </submittedName>
</protein>
<dbReference type="PANTHER" id="PTHR43798:SF31">
    <property type="entry name" value="AB HYDROLASE SUPERFAMILY PROTEIN YCLE"/>
    <property type="match status" value="1"/>
</dbReference>
<evidence type="ECO:0000256" key="1">
    <source>
        <dbReference type="ARBA" id="ARBA00022801"/>
    </source>
</evidence>
<feature type="domain" description="AB hydrolase-1" evidence="2">
    <location>
        <begin position="2"/>
        <end position="195"/>
    </location>
</feature>
<keyword evidence="4" id="KW-1185">Reference proteome</keyword>
<dbReference type="PRINTS" id="PR00111">
    <property type="entry name" value="ABHYDROLASE"/>
</dbReference>
<gene>
    <name evidence="3" type="ORF">SAMN06273572_10894</name>
</gene>
<dbReference type="InterPro" id="IPR050266">
    <property type="entry name" value="AB_hydrolase_sf"/>
</dbReference>
<evidence type="ECO:0000313" key="4">
    <source>
        <dbReference type="Proteomes" id="UP000220034"/>
    </source>
</evidence>
<dbReference type="PANTHER" id="PTHR43798">
    <property type="entry name" value="MONOACYLGLYCEROL LIPASE"/>
    <property type="match status" value="1"/>
</dbReference>
<dbReference type="InterPro" id="IPR029058">
    <property type="entry name" value="AB_hydrolase_fold"/>
</dbReference>
<sequence>MPDLRGHGGSDAPDGDWSMRDIVYDVADMLFALGLKDTLVVGMGIGGLIAQALAAEFPQSVRAMVLIGTAAKLETEERWLTRAHALSTLPDAERAQALLHSATRKSADTHLRDIAQSTPAQTVRRMCQAVAHTDLRISTDALRLPTMGLVGRDDRITPPDLMREMTEGIPGAQLQLIPRCGHLTPYDAPEMTAQAINRFIEQTGHLLPDPDCENPTI</sequence>
<dbReference type="SUPFAM" id="SSF53474">
    <property type="entry name" value="alpha/beta-Hydrolases"/>
    <property type="match status" value="1"/>
</dbReference>
<name>A0A2C9CUN0_9RHOB</name>
<dbReference type="Pfam" id="PF12697">
    <property type="entry name" value="Abhydrolase_6"/>
    <property type="match status" value="1"/>
</dbReference>
<dbReference type="Gene3D" id="3.40.50.1820">
    <property type="entry name" value="alpha/beta hydrolase"/>
    <property type="match status" value="1"/>
</dbReference>